<dbReference type="Proteomes" id="UP000030645">
    <property type="component" value="Unassembled WGS sequence"/>
</dbReference>
<dbReference type="STRING" id="981085.W9RLV4"/>
<proteinExistence type="predicted"/>
<gene>
    <name evidence="1" type="ORF">L484_024137</name>
</gene>
<evidence type="ECO:0000313" key="1">
    <source>
        <dbReference type="EMBL" id="EXB97276.1"/>
    </source>
</evidence>
<dbReference type="AlphaFoldDB" id="W9RLV4"/>
<accession>W9RLV4</accession>
<protein>
    <submittedName>
        <fullName evidence="1">Uncharacterized protein</fullName>
    </submittedName>
</protein>
<keyword evidence="2" id="KW-1185">Reference proteome</keyword>
<name>W9RLV4_9ROSA</name>
<sequence>MGTQHPYQPLPLLVHLHRMKHEEYPGWSLADVDNMAIDPLQLANLNRRLDEDDEDYDEEG</sequence>
<evidence type="ECO:0000313" key="2">
    <source>
        <dbReference type="Proteomes" id="UP000030645"/>
    </source>
</evidence>
<reference evidence="1" key="1">
    <citation type="submission" date="2013-06" db="EMBL/GenBank/DDBJ databases">
        <title>Draft Genome Sequence of a Mulberry Tree, Morus notabilis C.K. Schn.</title>
        <authorList>
            <person name="He N."/>
            <person name="Zhao S."/>
        </authorList>
    </citation>
    <scope>NUCLEOTIDE SEQUENCE</scope>
</reference>
<dbReference type="EMBL" id="KE345262">
    <property type="protein sequence ID" value="EXB97276.1"/>
    <property type="molecule type" value="Genomic_DNA"/>
</dbReference>
<organism evidence="1 2">
    <name type="scientific">Morus notabilis</name>
    <dbReference type="NCBI Taxonomy" id="981085"/>
    <lineage>
        <taxon>Eukaryota</taxon>
        <taxon>Viridiplantae</taxon>
        <taxon>Streptophyta</taxon>
        <taxon>Embryophyta</taxon>
        <taxon>Tracheophyta</taxon>
        <taxon>Spermatophyta</taxon>
        <taxon>Magnoliopsida</taxon>
        <taxon>eudicotyledons</taxon>
        <taxon>Gunneridae</taxon>
        <taxon>Pentapetalae</taxon>
        <taxon>rosids</taxon>
        <taxon>fabids</taxon>
        <taxon>Rosales</taxon>
        <taxon>Moraceae</taxon>
        <taxon>Moreae</taxon>
        <taxon>Morus</taxon>
    </lineage>
</organism>